<reference evidence="1 2" key="1">
    <citation type="journal article" date="2013" name="BMC Genomics">
        <title>Genome sequencing and comparative genomics of honey bee microsporidia, Nosema apis reveal novel insights into host-parasite interactions.</title>
        <authorList>
            <person name="Chen Yp."/>
            <person name="Pettis J.S."/>
            <person name="Zhao Y."/>
            <person name="Liu X."/>
            <person name="Tallon L.J."/>
            <person name="Sadzewicz L.D."/>
            <person name="Li R."/>
            <person name="Zheng H."/>
            <person name="Huang S."/>
            <person name="Zhang X."/>
            <person name="Hamilton M.C."/>
            <person name="Pernal S.F."/>
            <person name="Melathopoulos A.P."/>
            <person name="Yan X."/>
            <person name="Evans J.D."/>
        </authorList>
    </citation>
    <scope>NUCLEOTIDE SEQUENCE [LARGE SCALE GENOMIC DNA]</scope>
    <source>
        <strain evidence="1 2">BRL 01</strain>
    </source>
</reference>
<proteinExistence type="predicted"/>
<gene>
    <name evidence="1" type="ORF">NAPIS_ORF01085</name>
</gene>
<keyword evidence="2" id="KW-1185">Reference proteome</keyword>
<dbReference type="Proteomes" id="UP000053780">
    <property type="component" value="Unassembled WGS sequence"/>
</dbReference>
<evidence type="ECO:0000313" key="2">
    <source>
        <dbReference type="Proteomes" id="UP000053780"/>
    </source>
</evidence>
<dbReference type="VEuPathDB" id="MicrosporidiaDB:NAPIS_ORF01085"/>
<name>T0MK11_9MICR</name>
<dbReference type="AlphaFoldDB" id="T0MK11"/>
<sequence>MYNFIIFLSNIRSAYYTLEKNMFVNDRSTLLFIERCYDCMSKTRNHHLITYQNIEYIKEDYIYKTLFKEHKKVIFLIIKNLWYDIFKFNQKNINNKLILNCKKIDGFSELYDNQVLQFFAKFNNKDFSIFIDSFLIVYSYYKNELDNNFDKNELFYSFKQKFCNELSNMKKIESLFSDIFKLLQILEKKDNKKTFLKSFLNKFKYI</sequence>
<protein>
    <submittedName>
        <fullName evidence="1">Uncharacterized protein</fullName>
    </submittedName>
</protein>
<dbReference type="EMBL" id="KE647150">
    <property type="protein sequence ID" value="EQB61340.1"/>
    <property type="molecule type" value="Genomic_DNA"/>
</dbReference>
<organism evidence="1 2">
    <name type="scientific">Vairimorpha apis BRL 01</name>
    <dbReference type="NCBI Taxonomy" id="1037528"/>
    <lineage>
        <taxon>Eukaryota</taxon>
        <taxon>Fungi</taxon>
        <taxon>Fungi incertae sedis</taxon>
        <taxon>Microsporidia</taxon>
        <taxon>Nosematidae</taxon>
        <taxon>Vairimorpha</taxon>
    </lineage>
</organism>
<accession>T0MK11</accession>
<evidence type="ECO:0000313" key="1">
    <source>
        <dbReference type="EMBL" id="EQB61340.1"/>
    </source>
</evidence>
<dbReference type="HOGENOM" id="CLU_1332270_0_0_1"/>